<comment type="caution">
    <text evidence="1">The sequence shown here is derived from an EMBL/GenBank/DDBJ whole genome shotgun (WGS) entry which is preliminary data.</text>
</comment>
<dbReference type="AlphaFoldDB" id="A0A7I9W808"/>
<evidence type="ECO:0000313" key="1">
    <source>
        <dbReference type="EMBL" id="GFG53559.1"/>
    </source>
</evidence>
<accession>A0A7I9W808</accession>
<dbReference type="NCBIfam" id="NF003814">
    <property type="entry name" value="PRK05406.1-3"/>
    <property type="match status" value="1"/>
</dbReference>
<dbReference type="CDD" id="cd10787">
    <property type="entry name" value="LamB_YcsF_like"/>
    <property type="match status" value="1"/>
</dbReference>
<dbReference type="Proteomes" id="UP000465302">
    <property type="component" value="Unassembled WGS sequence"/>
</dbReference>
<dbReference type="EMBL" id="BLKS01000001">
    <property type="protein sequence ID" value="GFG53559.1"/>
    <property type="molecule type" value="Genomic_DNA"/>
</dbReference>
<organism evidence="1 2">
    <name type="scientific">Mycolicibacterium agri</name>
    <name type="common">Mycobacterium agri</name>
    <dbReference type="NCBI Taxonomy" id="36811"/>
    <lineage>
        <taxon>Bacteria</taxon>
        <taxon>Bacillati</taxon>
        <taxon>Actinomycetota</taxon>
        <taxon>Actinomycetes</taxon>
        <taxon>Mycobacteriales</taxon>
        <taxon>Mycobacteriaceae</taxon>
        <taxon>Mycolicibacterium</taxon>
    </lineage>
</organism>
<protein>
    <submittedName>
        <fullName evidence="1">UPF0271 protein</fullName>
    </submittedName>
</protein>
<dbReference type="PANTHER" id="PTHR30292:SF0">
    <property type="entry name" value="5-OXOPROLINASE SUBUNIT A"/>
    <property type="match status" value="1"/>
</dbReference>
<evidence type="ECO:0000313" key="2">
    <source>
        <dbReference type="Proteomes" id="UP000465302"/>
    </source>
</evidence>
<proteinExistence type="predicted"/>
<dbReference type="RefSeq" id="WP_207767268.1">
    <property type="nucleotide sequence ID" value="NZ_BLKS01000001.1"/>
</dbReference>
<gene>
    <name evidence="1" type="ORF">MAGR_50000</name>
</gene>
<dbReference type="GO" id="GO:0005975">
    <property type="term" value="P:carbohydrate metabolic process"/>
    <property type="evidence" value="ECO:0007669"/>
    <property type="project" value="InterPro"/>
</dbReference>
<sequence>MTAQVALTTDIGEGLGRWSLGDDDALLEIVTAANIACGFHGGDPGIMRRTCAISVKNNVAIGAQVSYRDLHGFGRRYIAVPGAELRDDLLYQMGALEVFARIAGGKVDFIRAHGALWNVATKNTEHAQAIVDATLEFNKDIPLLCPVGTELWRLGEEAGLRLIAEAFVDRAYTPEGLLQPRSEPNALLTDPDQAAARAVQMVKEGHLTAVDGSEVSVTAEALLVHCDTPGAVEFARKTRAALEGAGIEVVPIR</sequence>
<dbReference type="SUPFAM" id="SSF88713">
    <property type="entry name" value="Glycoside hydrolase/deacetylase"/>
    <property type="match status" value="1"/>
</dbReference>
<dbReference type="NCBIfam" id="NF003816">
    <property type="entry name" value="PRK05406.1-5"/>
    <property type="match status" value="1"/>
</dbReference>
<name>A0A7I9W808_MYCAG</name>
<dbReference type="InterPro" id="IPR011330">
    <property type="entry name" value="Glyco_hydro/deAcase_b/a-brl"/>
</dbReference>
<dbReference type="Pfam" id="PF03746">
    <property type="entry name" value="LamB_YcsF"/>
    <property type="match status" value="1"/>
</dbReference>
<dbReference type="InterPro" id="IPR005501">
    <property type="entry name" value="LamB/YcsF/PxpA-like"/>
</dbReference>
<dbReference type="PANTHER" id="PTHR30292">
    <property type="entry name" value="UNCHARACTERIZED PROTEIN YBGL-RELATED"/>
    <property type="match status" value="1"/>
</dbReference>
<reference evidence="1 2" key="1">
    <citation type="journal article" date="2019" name="Emerg. Microbes Infect.">
        <title>Comprehensive subspecies identification of 175 nontuberculous mycobacteria species based on 7547 genomic profiles.</title>
        <authorList>
            <person name="Matsumoto Y."/>
            <person name="Kinjo T."/>
            <person name="Motooka D."/>
            <person name="Nabeya D."/>
            <person name="Jung N."/>
            <person name="Uechi K."/>
            <person name="Horii T."/>
            <person name="Iida T."/>
            <person name="Fujita J."/>
            <person name="Nakamura S."/>
        </authorList>
    </citation>
    <scope>NUCLEOTIDE SEQUENCE [LARGE SCALE GENOMIC DNA]</scope>
    <source>
        <strain evidence="1 2">JCM 6377</strain>
    </source>
</reference>
<dbReference type="Gene3D" id="3.20.20.370">
    <property type="entry name" value="Glycoside hydrolase/deacetylase"/>
    <property type="match status" value="1"/>
</dbReference>